<reference evidence="3" key="1">
    <citation type="submission" date="2024-01" db="EMBL/GenBank/DDBJ databases">
        <authorList>
            <person name="Webb A."/>
        </authorList>
    </citation>
    <scope>NUCLEOTIDE SEQUENCE</scope>
    <source>
        <strain evidence="3">Pm1</strain>
    </source>
</reference>
<evidence type="ECO:0000256" key="2">
    <source>
        <dbReference type="SAM" id="SignalP"/>
    </source>
</evidence>
<evidence type="ECO:0000313" key="4">
    <source>
        <dbReference type="Proteomes" id="UP001162060"/>
    </source>
</evidence>
<dbReference type="PANTHER" id="PTHR35465">
    <property type="entry name" value="CAVEOLIN-1 PROTEIN"/>
    <property type="match status" value="1"/>
</dbReference>
<name>A0AAV1UUL3_9STRA</name>
<accession>A0AAV1UUL3</accession>
<evidence type="ECO:0000256" key="1">
    <source>
        <dbReference type="SAM" id="Phobius"/>
    </source>
</evidence>
<feature type="signal peptide" evidence="2">
    <location>
        <begin position="1"/>
        <end position="19"/>
    </location>
</feature>
<organism evidence="3 4">
    <name type="scientific">Peronospora matthiolae</name>
    <dbReference type="NCBI Taxonomy" id="2874970"/>
    <lineage>
        <taxon>Eukaryota</taxon>
        <taxon>Sar</taxon>
        <taxon>Stramenopiles</taxon>
        <taxon>Oomycota</taxon>
        <taxon>Peronosporomycetes</taxon>
        <taxon>Peronosporales</taxon>
        <taxon>Peronosporaceae</taxon>
        <taxon>Peronospora</taxon>
    </lineage>
</organism>
<keyword evidence="1" id="KW-1133">Transmembrane helix</keyword>
<keyword evidence="1" id="KW-0472">Membrane</keyword>
<sequence length="237" mass="26812">MSLMLLLFTVPWTLLTTAALLTQSTTIDSNTVTLHPEIRLPSQRVSYGVPQLFHVVELQRGTVYDIKVSYPATQPSVFTLQVEHVILPLVVEDNDEVTRAMDDQFVMENRSHLMPPRRRRLNTAKLRLHHPIEVESHASVQYRLAPLKEAIDVVFSLVATVEGVQRPGSTLAMNECVFDIVVEEVLLEAFPRDTVLLITWVLILLVVSGTYVLPYLEKKLALACEEDRVKVTQTKES</sequence>
<protein>
    <submittedName>
        <fullName evidence="3">Uncharacterized protein</fullName>
    </submittedName>
</protein>
<proteinExistence type="predicted"/>
<dbReference type="PANTHER" id="PTHR35465:SF1">
    <property type="entry name" value="PHOSPHATIDYLINOSITOL-GLYCAN BIOSYNTHESIS CLASS X PROTEIN"/>
    <property type="match status" value="1"/>
</dbReference>
<comment type="caution">
    <text evidence="3">The sequence shown here is derived from an EMBL/GenBank/DDBJ whole genome shotgun (WGS) entry which is preliminary data.</text>
</comment>
<feature type="chain" id="PRO_5043999077" evidence="2">
    <location>
        <begin position="20"/>
        <end position="237"/>
    </location>
</feature>
<dbReference type="EMBL" id="CAKLBY020000225">
    <property type="protein sequence ID" value="CAK7936764.1"/>
    <property type="molecule type" value="Genomic_DNA"/>
</dbReference>
<dbReference type="AlphaFoldDB" id="A0AAV1UUL3"/>
<dbReference type="Proteomes" id="UP001162060">
    <property type="component" value="Unassembled WGS sequence"/>
</dbReference>
<feature type="transmembrane region" description="Helical" evidence="1">
    <location>
        <begin position="195"/>
        <end position="213"/>
    </location>
</feature>
<keyword evidence="1" id="KW-0812">Transmembrane</keyword>
<keyword evidence="2" id="KW-0732">Signal</keyword>
<evidence type="ECO:0000313" key="3">
    <source>
        <dbReference type="EMBL" id="CAK7936764.1"/>
    </source>
</evidence>
<gene>
    <name evidence="3" type="ORF">PM001_LOCUS21914</name>
</gene>